<dbReference type="Proteomes" id="UP000515211">
    <property type="component" value="Chromosome 3"/>
</dbReference>
<proteinExistence type="predicted"/>
<dbReference type="RefSeq" id="XP_052114448.1">
    <property type="nucleotide sequence ID" value="XM_052258488.1"/>
</dbReference>
<evidence type="ECO:0000313" key="1">
    <source>
        <dbReference type="Proteomes" id="UP000515211"/>
    </source>
</evidence>
<evidence type="ECO:0000313" key="2">
    <source>
        <dbReference type="RefSeq" id="XP_052114448.1"/>
    </source>
</evidence>
<reference evidence="2" key="2">
    <citation type="submission" date="2025-08" db="UniProtKB">
        <authorList>
            <consortium name="RefSeq"/>
        </authorList>
    </citation>
    <scope>IDENTIFICATION</scope>
    <source>
        <tissue evidence="2">Whole plant</tissue>
    </source>
</reference>
<protein>
    <submittedName>
        <fullName evidence="2">Uncharacterized protein LOC107480927</fullName>
    </submittedName>
</protein>
<dbReference type="KEGG" id="adu:107480927"/>
<dbReference type="GeneID" id="107480927"/>
<organism evidence="1 2">
    <name type="scientific">Arachis duranensis</name>
    <name type="common">Wild peanut</name>
    <dbReference type="NCBI Taxonomy" id="130453"/>
    <lineage>
        <taxon>Eukaryota</taxon>
        <taxon>Viridiplantae</taxon>
        <taxon>Streptophyta</taxon>
        <taxon>Embryophyta</taxon>
        <taxon>Tracheophyta</taxon>
        <taxon>Spermatophyta</taxon>
        <taxon>Magnoliopsida</taxon>
        <taxon>eudicotyledons</taxon>
        <taxon>Gunneridae</taxon>
        <taxon>Pentapetalae</taxon>
        <taxon>rosids</taxon>
        <taxon>fabids</taxon>
        <taxon>Fabales</taxon>
        <taxon>Fabaceae</taxon>
        <taxon>Papilionoideae</taxon>
        <taxon>50 kb inversion clade</taxon>
        <taxon>dalbergioids sensu lato</taxon>
        <taxon>Dalbergieae</taxon>
        <taxon>Pterocarpus clade</taxon>
        <taxon>Arachis</taxon>
    </lineage>
</organism>
<accession>A0A9C6TT39</accession>
<dbReference type="PANTHER" id="PTHR33144:SF45">
    <property type="entry name" value="TRANSPOSASE TNP1_EN_SPM-LIKE DOMAIN-CONTAINING PROTEIN"/>
    <property type="match status" value="1"/>
</dbReference>
<dbReference type="AlphaFoldDB" id="A0A9C6TT39"/>
<sequence length="246" mass="28545">MTKGAQTSQRVETRHRAEVADLELEDENYDPEADEVPSFDDHIDNLFAAQEVEGQHNNGKCKDTDFWEVTVIEDGVRKASRLSVKEAIALPSNIKIVLPFNKELQLIGQATGLFSVFLGSLGVDYSHFPICANSWKHVNKAKKEHAYNIIKRVFHYENGVVGKTKRDIMKRIRKNWKDTKHHLYHRCYKEIKTYEENLKHHPKGIEENEWKNFIDYRQKEETKEAIANIERQDGSSKHLSQNDSLA</sequence>
<gene>
    <name evidence="2" type="primary">LOC107480927</name>
</gene>
<name>A0A9C6TT39_ARADU</name>
<dbReference type="PANTHER" id="PTHR33144">
    <property type="entry name" value="OS10G0409366 PROTEIN-RELATED"/>
    <property type="match status" value="1"/>
</dbReference>
<keyword evidence="1" id="KW-1185">Reference proteome</keyword>
<reference evidence="1" key="1">
    <citation type="journal article" date="2016" name="Nat. Genet.">
        <title>The genome sequences of Arachis duranensis and Arachis ipaensis, the diploid ancestors of cultivated peanut.</title>
        <authorList>
            <person name="Bertioli D.J."/>
            <person name="Cannon S.B."/>
            <person name="Froenicke L."/>
            <person name="Huang G."/>
            <person name="Farmer A.D."/>
            <person name="Cannon E.K."/>
            <person name="Liu X."/>
            <person name="Gao D."/>
            <person name="Clevenger J."/>
            <person name="Dash S."/>
            <person name="Ren L."/>
            <person name="Moretzsohn M.C."/>
            <person name="Shirasawa K."/>
            <person name="Huang W."/>
            <person name="Vidigal B."/>
            <person name="Abernathy B."/>
            <person name="Chu Y."/>
            <person name="Niederhuth C.E."/>
            <person name="Umale P."/>
            <person name="Araujo A.C."/>
            <person name="Kozik A."/>
            <person name="Kim K.D."/>
            <person name="Burow M.D."/>
            <person name="Varshney R.K."/>
            <person name="Wang X."/>
            <person name="Zhang X."/>
            <person name="Barkley N."/>
            <person name="Guimaraes P.M."/>
            <person name="Isobe S."/>
            <person name="Guo B."/>
            <person name="Liao B."/>
            <person name="Stalker H.T."/>
            <person name="Schmitz R.J."/>
            <person name="Scheffler B.E."/>
            <person name="Leal-Bertioli S.C."/>
            <person name="Xun X."/>
            <person name="Jackson S.A."/>
            <person name="Michelmore R."/>
            <person name="Ozias-Akins P."/>
        </authorList>
    </citation>
    <scope>NUCLEOTIDE SEQUENCE [LARGE SCALE GENOMIC DNA]</scope>
    <source>
        <strain evidence="1">cv. V14167</strain>
    </source>
</reference>